<keyword evidence="2" id="KW-1185">Reference proteome</keyword>
<reference evidence="1 2" key="1">
    <citation type="submission" date="2012-08" db="EMBL/GenBank/DDBJ databases">
        <title>Selection and characterization of a candidate therapeutic bacteriophage that lyses the German Escherichia coli O104:H4 outbreak strain.</title>
        <authorList>
            <person name="Merabishvilli M."/>
            <person name="De Vos D."/>
            <person name="Verbeken G."/>
            <person name="Kropinski A."/>
            <person name="Vandenheuvel D."/>
            <person name="Lavigne R."/>
            <person name="Wattiau P."/>
            <person name="Mast J."/>
            <person name="Ragimbeau C."/>
            <person name="Mossong J."/>
            <person name="Scheres J."/>
            <person name="Chanishvili N."/>
            <person name="Vaneechoutte M."/>
            <person name="Pirnay J.P."/>
        </authorList>
    </citation>
    <scope>NUCLEOTIDE SEQUENCE [LARGE SCALE GENOMIC DNA]</scope>
</reference>
<evidence type="ECO:0000313" key="1">
    <source>
        <dbReference type="EMBL" id="CEO90637.1"/>
    </source>
</evidence>
<gene>
    <name evidence="1" type="ORF">BN201_0034</name>
</gene>
<dbReference type="KEGG" id="vg:23301325"/>
<organism evidence="1 2">
    <name type="scientific">Enterobacteria phage GEC-3S</name>
    <dbReference type="NCBI Taxonomy" id="1222338"/>
    <lineage>
        <taxon>Viruses</taxon>
        <taxon>Duplodnaviria</taxon>
        <taxon>Heunggongvirae</taxon>
        <taxon>Uroviricota</taxon>
        <taxon>Caudoviricetes</taxon>
        <taxon>Pantevenvirales</taxon>
        <taxon>Straboviridae</taxon>
        <taxon>Krischvirus</taxon>
        <taxon>Krischvirus gec3s</taxon>
    </lineage>
</organism>
<dbReference type="EMBL" id="HE978309">
    <property type="protein sequence ID" value="CEO90637.1"/>
    <property type="molecule type" value="Genomic_DNA"/>
</dbReference>
<protein>
    <submittedName>
        <fullName evidence="1">Uncharacterized protein</fullName>
    </submittedName>
</protein>
<dbReference type="GeneID" id="23301325"/>
<dbReference type="Proteomes" id="UP000203896">
    <property type="component" value="Segment"/>
</dbReference>
<evidence type="ECO:0000313" key="2">
    <source>
        <dbReference type="Proteomes" id="UP000203896"/>
    </source>
</evidence>
<name>A0A0B7MSI7_9CAUD</name>
<accession>A0A0B7MSI7</accession>
<proteinExistence type="predicted"/>
<sequence>MLTFDRVTQPELELYTLINLYSGEEYVVSMGDMKNSIYSDEDITKMLSCRHHEFMLVPNLDKLDYPDAGVATNFRT</sequence>
<dbReference type="RefSeq" id="YP_009118717.1">
    <property type="nucleotide sequence ID" value="NC_025425.1"/>
</dbReference>